<dbReference type="Gene3D" id="3.30.420.10">
    <property type="entry name" value="Ribonuclease H-like superfamily/Ribonuclease H"/>
    <property type="match status" value="1"/>
</dbReference>
<feature type="compositionally biased region" description="Basic and acidic residues" evidence="4">
    <location>
        <begin position="235"/>
        <end position="254"/>
    </location>
</feature>
<keyword evidence="1" id="KW-0540">Nuclease</keyword>
<dbReference type="InterPro" id="IPR046831">
    <property type="entry name" value="Calmodulin_bind_N"/>
</dbReference>
<dbReference type="Pfam" id="PF07887">
    <property type="entry name" value="Calmodulin_bind"/>
    <property type="match status" value="1"/>
</dbReference>
<dbReference type="RefSeq" id="XP_045086033.1">
    <property type="nucleotide sequence ID" value="XM_045230098.2"/>
</dbReference>
<reference evidence="6" key="4">
    <citation type="submission" date="2019-03" db="UniProtKB">
        <authorList>
            <consortium name="EnsemblPlants"/>
        </authorList>
    </citation>
    <scope>IDENTIFICATION</scope>
</reference>
<dbReference type="Gramene" id="AET1Gv21040100.11">
    <property type="protein sequence ID" value="AET1Gv21040100.11"/>
    <property type="gene ID" value="AET1Gv21040100"/>
</dbReference>
<feature type="compositionally biased region" description="Polar residues" evidence="4">
    <location>
        <begin position="276"/>
        <end position="297"/>
    </location>
</feature>
<protein>
    <recommendedName>
        <fullName evidence="5">Exonuclease domain-containing protein</fullName>
    </recommendedName>
</protein>
<dbReference type="PANTHER" id="PTHR23044:SF61">
    <property type="entry name" value="3'-5' EXORIBONUCLEASE 1-RELATED"/>
    <property type="match status" value="1"/>
</dbReference>
<dbReference type="SMART" id="SM00479">
    <property type="entry name" value="EXOIII"/>
    <property type="match status" value="1"/>
</dbReference>
<dbReference type="GO" id="GO:0003676">
    <property type="term" value="F:nucleic acid binding"/>
    <property type="evidence" value="ECO:0007669"/>
    <property type="project" value="InterPro"/>
</dbReference>
<accession>A0A453A4S3</accession>
<dbReference type="InterPro" id="IPR051274">
    <property type="entry name" value="3-5_Exoribonuclease"/>
</dbReference>
<dbReference type="CDD" id="cd06133">
    <property type="entry name" value="ERI-1_3'hExo_like"/>
    <property type="match status" value="1"/>
</dbReference>
<sequence>MYTTDTAPKWETESKASQRRRTASSGGESPWRRTRNPISKIRWLKEQKCSIEERIDKLESKIASIQQQAQETPIAPPPLSSQADESITTKYKLVIRSVVNEIVHIGCPIGTWEGNGITVVVEDLQGNQIAAGHHLASLKVELVVVKAEFYENVWDWTKDEFEASVIKTDSVKEKIKSAIFQLKDGKGVHENTRIHKSSNKQYVKLGVKVIEHTGERVLEGVSNSFFVQHRPRGNKSKEGSSPRSRRENSPTKERRGGKRRATNNGLVPLELPVFSRQPSQHVGTSNAGTDTDTSMGTDVTDDDDTPHNFGDNFLHDGVHRDPVLDMDDVTFLEFWDNLFASGQLSTALPLVTPNDEANHRSAQGQIMGNGTDDHNQRGHSHGNAYMPCTNSQDTLPEIQVDPSAYPHHSSAQGQMMGAGYWTIGRYPTLVDAQYHQGYSFPNEHCKAFAAKEEHQIAYGPLNYGEGQVSLGLRSFVPRPRLNHKASAYSLHTRRSSPGPLLLPLDSLQLKMGCLSINDEFAMMMMVMMVISSQAIWQNPPKEIVLVEQEPSVKQKSHAFCGDNNNEVTESYDHFVIVDLKATGEKGVNINPLEIIEFSSILVDAVTGQQASTFHTYVCPIMHPELSEFCKEYNGILQTNVEAGVMLSEALQMHQAWLKEAETKNGGSLSFAVVTWGDWDCRTILMQECSFKHVTIPYYFYQWINLKKPFAEKFGDNYLLAPVLEAVQAAGLKWKGCPKGGQSHADNKARLLELLIRHSAKLYITDNLLAM</sequence>
<feature type="domain" description="Exonuclease" evidence="5">
    <location>
        <begin position="573"/>
        <end position="760"/>
    </location>
</feature>
<reference evidence="6" key="5">
    <citation type="journal article" date="2021" name="G3 (Bethesda)">
        <title>Aegilops tauschii genome assembly Aet v5.0 features greater sequence contiguity and improved annotation.</title>
        <authorList>
            <person name="Wang L."/>
            <person name="Zhu T."/>
            <person name="Rodriguez J.C."/>
            <person name="Deal K.R."/>
            <person name="Dubcovsky J."/>
            <person name="McGuire P.E."/>
            <person name="Lux T."/>
            <person name="Spannagl M."/>
            <person name="Mayer K.F.X."/>
            <person name="Baldrich P."/>
            <person name="Meyers B.C."/>
            <person name="Huo N."/>
            <person name="Gu Y.Q."/>
            <person name="Zhou H."/>
            <person name="Devos K.M."/>
            <person name="Bennetzen J.L."/>
            <person name="Unver T."/>
            <person name="Budak H."/>
            <person name="Gulick P.J."/>
            <person name="Galiba G."/>
            <person name="Kalapos B."/>
            <person name="Nelson D.R."/>
            <person name="Li P."/>
            <person name="You F.M."/>
            <person name="Luo M.C."/>
            <person name="Dvorak J."/>
        </authorList>
    </citation>
    <scope>NUCLEOTIDE SEQUENCE [LARGE SCALE GENOMIC DNA]</scope>
    <source>
        <strain evidence="6">cv. AL8/78</strain>
    </source>
</reference>
<organism evidence="6 7">
    <name type="scientific">Aegilops tauschii subsp. strangulata</name>
    <name type="common">Goatgrass</name>
    <dbReference type="NCBI Taxonomy" id="200361"/>
    <lineage>
        <taxon>Eukaryota</taxon>
        <taxon>Viridiplantae</taxon>
        <taxon>Streptophyta</taxon>
        <taxon>Embryophyta</taxon>
        <taxon>Tracheophyta</taxon>
        <taxon>Spermatophyta</taxon>
        <taxon>Magnoliopsida</taxon>
        <taxon>Liliopsida</taxon>
        <taxon>Poales</taxon>
        <taxon>Poaceae</taxon>
        <taxon>BOP clade</taxon>
        <taxon>Pooideae</taxon>
        <taxon>Triticodae</taxon>
        <taxon>Triticeae</taxon>
        <taxon>Triticinae</taxon>
        <taxon>Aegilops</taxon>
    </lineage>
</organism>
<reference evidence="7" key="2">
    <citation type="journal article" date="2017" name="Nat. Plants">
        <title>The Aegilops tauschii genome reveals multiple impacts of transposons.</title>
        <authorList>
            <person name="Zhao G."/>
            <person name="Zou C."/>
            <person name="Li K."/>
            <person name="Wang K."/>
            <person name="Li T."/>
            <person name="Gao L."/>
            <person name="Zhang X."/>
            <person name="Wang H."/>
            <person name="Yang Z."/>
            <person name="Liu X."/>
            <person name="Jiang W."/>
            <person name="Mao L."/>
            <person name="Kong X."/>
            <person name="Jiao Y."/>
            <person name="Jia J."/>
        </authorList>
    </citation>
    <scope>NUCLEOTIDE SEQUENCE [LARGE SCALE GENOMIC DNA]</scope>
    <source>
        <strain evidence="7">cv. AL8/78</strain>
    </source>
</reference>
<dbReference type="EnsemblPlants" id="AET1Gv21040100.11">
    <property type="protein sequence ID" value="AET1Gv21040100.11"/>
    <property type="gene ID" value="AET1Gv21040100"/>
</dbReference>
<feature type="region of interest" description="Disordered" evidence="4">
    <location>
        <begin position="1"/>
        <end position="37"/>
    </location>
</feature>
<evidence type="ECO:0000313" key="7">
    <source>
        <dbReference type="Proteomes" id="UP000015105"/>
    </source>
</evidence>
<proteinExistence type="predicted"/>
<dbReference type="InterPro" id="IPR047201">
    <property type="entry name" value="ERI-1_3'hExo-like"/>
</dbReference>
<reference evidence="7" key="1">
    <citation type="journal article" date="2014" name="Science">
        <title>Ancient hybridizations among the ancestral genomes of bread wheat.</title>
        <authorList>
            <consortium name="International Wheat Genome Sequencing Consortium,"/>
            <person name="Marcussen T."/>
            <person name="Sandve S.R."/>
            <person name="Heier L."/>
            <person name="Spannagl M."/>
            <person name="Pfeifer M."/>
            <person name="Jakobsen K.S."/>
            <person name="Wulff B.B."/>
            <person name="Steuernagel B."/>
            <person name="Mayer K.F."/>
            <person name="Olsen O.A."/>
        </authorList>
    </citation>
    <scope>NUCLEOTIDE SEQUENCE [LARGE SCALE GENOMIC DNA]</scope>
    <source>
        <strain evidence="7">cv. AL8/78</strain>
    </source>
</reference>
<dbReference type="PANTHER" id="PTHR23044">
    <property type="entry name" value="3'-5' EXONUCLEASE ERI1-RELATED"/>
    <property type="match status" value="1"/>
</dbReference>
<dbReference type="GO" id="GO:0000175">
    <property type="term" value="F:3'-5'-RNA exonuclease activity"/>
    <property type="evidence" value="ECO:0007669"/>
    <property type="project" value="InterPro"/>
</dbReference>
<keyword evidence="7" id="KW-1185">Reference proteome</keyword>
<evidence type="ECO:0000256" key="1">
    <source>
        <dbReference type="ARBA" id="ARBA00022722"/>
    </source>
</evidence>
<feature type="region of interest" description="Disordered" evidence="4">
    <location>
        <begin position="228"/>
        <end position="301"/>
    </location>
</feature>
<keyword evidence="2" id="KW-0378">Hydrolase</keyword>
<reference evidence="6" key="3">
    <citation type="journal article" date="2017" name="Nature">
        <title>Genome sequence of the progenitor of the wheat D genome Aegilops tauschii.</title>
        <authorList>
            <person name="Luo M.C."/>
            <person name="Gu Y.Q."/>
            <person name="Puiu D."/>
            <person name="Wang H."/>
            <person name="Twardziok S.O."/>
            <person name="Deal K.R."/>
            <person name="Huo N."/>
            <person name="Zhu T."/>
            <person name="Wang L."/>
            <person name="Wang Y."/>
            <person name="McGuire P.E."/>
            <person name="Liu S."/>
            <person name="Long H."/>
            <person name="Ramasamy R.K."/>
            <person name="Rodriguez J.C."/>
            <person name="Van S.L."/>
            <person name="Yuan L."/>
            <person name="Wang Z."/>
            <person name="Xia Z."/>
            <person name="Xiao L."/>
            <person name="Anderson O.D."/>
            <person name="Ouyang S."/>
            <person name="Liang Y."/>
            <person name="Zimin A.V."/>
            <person name="Pertea G."/>
            <person name="Qi P."/>
            <person name="Bennetzen J.L."/>
            <person name="Dai X."/>
            <person name="Dawson M.W."/>
            <person name="Muller H.G."/>
            <person name="Kugler K."/>
            <person name="Rivarola-Duarte L."/>
            <person name="Spannagl M."/>
            <person name="Mayer K.F.X."/>
            <person name="Lu F.H."/>
            <person name="Bevan M.W."/>
            <person name="Leroy P."/>
            <person name="Li P."/>
            <person name="You F.M."/>
            <person name="Sun Q."/>
            <person name="Liu Z."/>
            <person name="Lyons E."/>
            <person name="Wicker T."/>
            <person name="Salzberg S.L."/>
            <person name="Devos K.M."/>
            <person name="Dvorak J."/>
        </authorList>
    </citation>
    <scope>NUCLEOTIDE SEQUENCE [LARGE SCALE GENOMIC DNA]</scope>
    <source>
        <strain evidence="6">cv. AL8/78</strain>
    </source>
</reference>
<evidence type="ECO:0000313" key="6">
    <source>
        <dbReference type="EnsemblPlants" id="AET1Gv21040100.11"/>
    </source>
</evidence>
<dbReference type="GeneID" id="109783181"/>
<evidence type="ECO:0000256" key="3">
    <source>
        <dbReference type="ARBA" id="ARBA00022839"/>
    </source>
</evidence>
<evidence type="ECO:0000259" key="5">
    <source>
        <dbReference type="SMART" id="SM00479"/>
    </source>
</evidence>
<dbReference type="InterPro" id="IPR036397">
    <property type="entry name" value="RNaseH_sf"/>
</dbReference>
<name>A0A453A4S3_AEGTS</name>
<dbReference type="Proteomes" id="UP000015105">
    <property type="component" value="Chromosome 1D"/>
</dbReference>
<dbReference type="SUPFAM" id="SSF53098">
    <property type="entry name" value="Ribonuclease H-like"/>
    <property type="match status" value="1"/>
</dbReference>
<dbReference type="STRING" id="200361.A0A453A4S3"/>
<evidence type="ECO:0000256" key="4">
    <source>
        <dbReference type="SAM" id="MobiDB-lite"/>
    </source>
</evidence>
<evidence type="ECO:0000256" key="2">
    <source>
        <dbReference type="ARBA" id="ARBA00022801"/>
    </source>
</evidence>
<dbReference type="InterPro" id="IPR012337">
    <property type="entry name" value="RNaseH-like_sf"/>
</dbReference>
<dbReference type="AlphaFoldDB" id="A0A453A4S3"/>
<dbReference type="InterPro" id="IPR013520">
    <property type="entry name" value="Ribonucl_H"/>
</dbReference>
<dbReference type="Pfam" id="PF00929">
    <property type="entry name" value="RNase_T"/>
    <property type="match status" value="1"/>
</dbReference>
<keyword evidence="3" id="KW-0269">Exonuclease</keyword>